<sequence length="86" mass="10240">MFDPKKLEQVIKQIQDSIPKSVKDLGNDIEQRVYEVIQYQLAKLDVVNREEFDVQTQVLLRNRQELAAMEQKLIELEQRLNEKIEV</sequence>
<reference evidence="3" key="1">
    <citation type="submission" date="2017-04" db="EMBL/GenBank/DDBJ databases">
        <title>Genome evolution of the luminous symbionts of deep sea anglerfish.</title>
        <authorList>
            <person name="Hendry T.A."/>
        </authorList>
    </citation>
    <scope>NUCLEOTIDE SEQUENCE [LARGE SCALE GENOMIC DNA]</scope>
</reference>
<keyword evidence="1" id="KW-0831">Ubiquinone biosynthesis</keyword>
<comment type="caution">
    <text evidence="2">The sequence shown here is derived from an EMBL/GenBank/DDBJ whole genome shotgun (WGS) entry which is preliminary data.</text>
</comment>
<feature type="coiled-coil region" evidence="1">
    <location>
        <begin position="59"/>
        <end position="86"/>
    </location>
</feature>
<protein>
    <recommendedName>
        <fullName evidence="1">Ubiquinone biosynthesis accessory factor UbiK</fullName>
    </recommendedName>
</protein>
<dbReference type="RefSeq" id="WP_097357116.1">
    <property type="nucleotide sequence ID" value="NZ_CAWNJE010000015.1"/>
</dbReference>
<comment type="similarity">
    <text evidence="1">Belongs to the UbiK family.</text>
</comment>
<dbReference type="HAMAP" id="MF_02216">
    <property type="entry name" value="UbiK"/>
    <property type="match status" value="1"/>
</dbReference>
<evidence type="ECO:0000313" key="2">
    <source>
        <dbReference type="EMBL" id="PCS21621.1"/>
    </source>
</evidence>
<dbReference type="GO" id="GO:0006744">
    <property type="term" value="P:ubiquinone biosynthetic process"/>
    <property type="evidence" value="ECO:0007669"/>
    <property type="project" value="UniProtKB-UniRule"/>
</dbReference>
<dbReference type="GeneID" id="66952406"/>
<dbReference type="OrthoDB" id="5297354at2"/>
<gene>
    <name evidence="1" type="primary">ubiK</name>
    <name evidence="2" type="ORF">BTN49_2782</name>
</gene>
<organism evidence="2 3">
    <name type="scientific">Candidatus Enterovibrio escicola</name>
    <dbReference type="NCBI Taxonomy" id="1927127"/>
    <lineage>
        <taxon>Bacteria</taxon>
        <taxon>Pseudomonadati</taxon>
        <taxon>Pseudomonadota</taxon>
        <taxon>Gammaproteobacteria</taxon>
        <taxon>Vibrionales</taxon>
        <taxon>Vibrionaceae</taxon>
        <taxon>Enterovibrio</taxon>
    </lineage>
</organism>
<dbReference type="EMBL" id="NBYY01000032">
    <property type="protein sequence ID" value="PCS21621.1"/>
    <property type="molecule type" value="Genomic_DNA"/>
</dbReference>
<proteinExistence type="inferred from homology"/>
<dbReference type="InterPro" id="IPR007475">
    <property type="entry name" value="UbiK"/>
</dbReference>
<dbReference type="Pfam" id="PF04380">
    <property type="entry name" value="BMFP"/>
    <property type="match status" value="1"/>
</dbReference>
<keyword evidence="3" id="KW-1185">Reference proteome</keyword>
<dbReference type="NCBIfam" id="NF047835">
    <property type="entry name" value="UbiqAccUbiK"/>
    <property type="match status" value="1"/>
</dbReference>
<comment type="function">
    <text evidence="1">Required for efficient ubiquinone (coenzyme Q) biosynthesis. UbiK is probably an accessory factor of Ubi enzymes and facilitates ubiquinone biosynthesis by acting as an assembly factor, a targeting factor, or both.</text>
</comment>
<dbReference type="Proteomes" id="UP000219020">
    <property type="component" value="Unassembled WGS sequence"/>
</dbReference>
<dbReference type="UniPathway" id="UPA00232"/>
<comment type="pathway">
    <text evidence="1">Cofactor biosynthesis; ubiquinone biosynthesis.</text>
</comment>
<comment type="subcellular location">
    <subcellularLocation>
        <location evidence="1">Cytoplasm</location>
    </subcellularLocation>
</comment>
<evidence type="ECO:0000256" key="1">
    <source>
        <dbReference type="HAMAP-Rule" id="MF_02216"/>
    </source>
</evidence>
<dbReference type="GO" id="GO:0005829">
    <property type="term" value="C:cytosol"/>
    <property type="evidence" value="ECO:0007669"/>
    <property type="project" value="TreeGrafter"/>
</dbReference>
<dbReference type="PANTHER" id="PTHR38040:SF1">
    <property type="entry name" value="UBIQUINONE BIOSYNTHESIS ACCESSORY FACTOR UBIK"/>
    <property type="match status" value="1"/>
</dbReference>
<accession>A0A2A5T0F1</accession>
<name>A0A2A5T0F1_9GAMM</name>
<keyword evidence="1" id="KW-0175">Coiled coil</keyword>
<evidence type="ECO:0000313" key="3">
    <source>
        <dbReference type="Proteomes" id="UP000219020"/>
    </source>
</evidence>
<dbReference type="PANTHER" id="PTHR38040">
    <property type="entry name" value="UBIQUINONE BIOSYNTHESIS ACCESSORY FACTOR UBIK"/>
    <property type="match status" value="1"/>
</dbReference>
<keyword evidence="1" id="KW-0963">Cytoplasm</keyword>
<dbReference type="AlphaFoldDB" id="A0A2A5T0F1"/>